<sequence>MAQCHRAWPCVFLTFSVVLQLGCFVGLPGHDRKWADCSDYICRTKEEKLDYGSLNACLEIGGFICNALSLISIALLMCFHKDISEPCAVCVEAFATFLSFLSAIFFIIDLIIIATWSSDSAKWREHKNEMSTVRLDEVVPVFEIILDALSFISLICRLCSRTNENTNYRYRKFSNA</sequence>
<protein>
    <submittedName>
        <fullName evidence="2">Uncharacterized protein</fullName>
    </submittedName>
</protein>
<evidence type="ECO:0000313" key="2">
    <source>
        <dbReference type="EMBL" id="KAK3740973.1"/>
    </source>
</evidence>
<feature type="transmembrane region" description="Helical" evidence="1">
    <location>
        <begin position="91"/>
        <end position="118"/>
    </location>
</feature>
<feature type="transmembrane region" description="Helical" evidence="1">
    <location>
        <begin position="138"/>
        <end position="159"/>
    </location>
</feature>
<evidence type="ECO:0000313" key="3">
    <source>
        <dbReference type="Proteomes" id="UP001283361"/>
    </source>
</evidence>
<dbReference type="AlphaFoldDB" id="A0AAE1CWZ6"/>
<reference evidence="2" key="1">
    <citation type="journal article" date="2023" name="G3 (Bethesda)">
        <title>A reference genome for the long-term kleptoplast-retaining sea slug Elysia crispata morphotype clarki.</title>
        <authorList>
            <person name="Eastman K.E."/>
            <person name="Pendleton A.L."/>
            <person name="Shaikh M.A."/>
            <person name="Suttiyut T."/>
            <person name="Ogas R."/>
            <person name="Tomko P."/>
            <person name="Gavelis G."/>
            <person name="Widhalm J.R."/>
            <person name="Wisecaver J.H."/>
        </authorList>
    </citation>
    <scope>NUCLEOTIDE SEQUENCE</scope>
    <source>
        <strain evidence="2">ECLA1</strain>
    </source>
</reference>
<feature type="transmembrane region" description="Helical" evidence="1">
    <location>
        <begin position="7"/>
        <end position="27"/>
    </location>
</feature>
<accession>A0AAE1CWZ6</accession>
<dbReference type="Proteomes" id="UP001283361">
    <property type="component" value="Unassembled WGS sequence"/>
</dbReference>
<dbReference type="EMBL" id="JAWDGP010006450">
    <property type="protein sequence ID" value="KAK3740973.1"/>
    <property type="molecule type" value="Genomic_DNA"/>
</dbReference>
<proteinExistence type="predicted"/>
<keyword evidence="3" id="KW-1185">Reference proteome</keyword>
<keyword evidence="1" id="KW-0812">Transmembrane</keyword>
<gene>
    <name evidence="2" type="ORF">RRG08_005664</name>
</gene>
<evidence type="ECO:0000256" key="1">
    <source>
        <dbReference type="SAM" id="Phobius"/>
    </source>
</evidence>
<feature type="transmembrane region" description="Helical" evidence="1">
    <location>
        <begin position="60"/>
        <end position="79"/>
    </location>
</feature>
<organism evidence="2 3">
    <name type="scientific">Elysia crispata</name>
    <name type="common">lettuce slug</name>
    <dbReference type="NCBI Taxonomy" id="231223"/>
    <lineage>
        <taxon>Eukaryota</taxon>
        <taxon>Metazoa</taxon>
        <taxon>Spiralia</taxon>
        <taxon>Lophotrochozoa</taxon>
        <taxon>Mollusca</taxon>
        <taxon>Gastropoda</taxon>
        <taxon>Heterobranchia</taxon>
        <taxon>Euthyneura</taxon>
        <taxon>Panpulmonata</taxon>
        <taxon>Sacoglossa</taxon>
        <taxon>Placobranchoidea</taxon>
        <taxon>Plakobranchidae</taxon>
        <taxon>Elysia</taxon>
    </lineage>
</organism>
<keyword evidence="1" id="KW-1133">Transmembrane helix</keyword>
<name>A0AAE1CWZ6_9GAST</name>
<keyword evidence="1" id="KW-0472">Membrane</keyword>
<comment type="caution">
    <text evidence="2">The sequence shown here is derived from an EMBL/GenBank/DDBJ whole genome shotgun (WGS) entry which is preliminary data.</text>
</comment>